<dbReference type="Pfam" id="PF00505">
    <property type="entry name" value="HMG_box"/>
    <property type="match status" value="1"/>
</dbReference>
<evidence type="ECO:0000256" key="7">
    <source>
        <dbReference type="SAM" id="MobiDB-lite"/>
    </source>
</evidence>
<dbReference type="InterPro" id="IPR050917">
    <property type="entry name" value="SOX_TF"/>
</dbReference>
<dbReference type="PANTHER" id="PTHR45803:SF5">
    <property type="entry name" value="SOX100B"/>
    <property type="match status" value="1"/>
</dbReference>
<evidence type="ECO:0000256" key="1">
    <source>
        <dbReference type="ARBA" id="ARBA00004123"/>
    </source>
</evidence>
<feature type="DNA-binding region" description="HMG box" evidence="6">
    <location>
        <begin position="82"/>
        <end position="150"/>
    </location>
</feature>
<dbReference type="InParanoid" id="B2WP79"/>
<evidence type="ECO:0000259" key="8">
    <source>
        <dbReference type="PROSITE" id="PS50118"/>
    </source>
</evidence>
<reference evidence="10" key="1">
    <citation type="journal article" date="2013" name="G3 (Bethesda)">
        <title>Comparative genomics of a plant-pathogenic fungus, Pyrenophora tritici-repentis, reveals transduplication and the impact of repeat elements on pathogenicity and population divergence.</title>
        <authorList>
            <person name="Manning V.A."/>
            <person name="Pandelova I."/>
            <person name="Dhillon B."/>
            <person name="Wilhelm L.J."/>
            <person name="Goodwin S.B."/>
            <person name="Berlin A.M."/>
            <person name="Figueroa M."/>
            <person name="Freitag M."/>
            <person name="Hane J.K."/>
            <person name="Henrissat B."/>
            <person name="Holman W.H."/>
            <person name="Kodira C.D."/>
            <person name="Martin J."/>
            <person name="Oliver R.P."/>
            <person name="Robbertse B."/>
            <person name="Schackwitz W."/>
            <person name="Schwartz D.C."/>
            <person name="Spatafora J.W."/>
            <person name="Turgeon B.G."/>
            <person name="Yandava C."/>
            <person name="Young S."/>
            <person name="Zhou S."/>
            <person name="Zeng Q."/>
            <person name="Grigoriev I.V."/>
            <person name="Ma L.-J."/>
            <person name="Ciuffetti L.M."/>
        </authorList>
    </citation>
    <scope>NUCLEOTIDE SEQUENCE [LARGE SCALE GENOMIC DNA]</scope>
    <source>
        <strain evidence="10">Pt-1C-BFP</strain>
    </source>
</reference>
<dbReference type="STRING" id="426418.B2WP79"/>
<dbReference type="GO" id="GO:0000981">
    <property type="term" value="F:DNA-binding transcription factor activity, RNA polymerase II-specific"/>
    <property type="evidence" value="ECO:0007669"/>
    <property type="project" value="TreeGrafter"/>
</dbReference>
<dbReference type="GO" id="GO:0000978">
    <property type="term" value="F:RNA polymerase II cis-regulatory region sequence-specific DNA binding"/>
    <property type="evidence" value="ECO:0007669"/>
    <property type="project" value="TreeGrafter"/>
</dbReference>
<dbReference type="InterPro" id="IPR038717">
    <property type="entry name" value="Tc1-like_DDE_dom"/>
</dbReference>
<proteinExistence type="predicted"/>
<comment type="subcellular location">
    <subcellularLocation>
        <location evidence="1">Nucleus</location>
    </subcellularLocation>
</comment>
<evidence type="ECO:0000256" key="2">
    <source>
        <dbReference type="ARBA" id="ARBA00023015"/>
    </source>
</evidence>
<evidence type="ECO:0000313" key="10">
    <source>
        <dbReference type="Proteomes" id="UP000001471"/>
    </source>
</evidence>
<dbReference type="GO" id="GO:0005634">
    <property type="term" value="C:nucleus"/>
    <property type="evidence" value="ECO:0007669"/>
    <property type="project" value="UniProtKB-SubCell"/>
</dbReference>
<keyword evidence="2" id="KW-0805">Transcription regulation</keyword>
<dbReference type="PANTHER" id="PTHR45803">
    <property type="entry name" value="SOX100B"/>
    <property type="match status" value="1"/>
</dbReference>
<dbReference type="eggNOG" id="ENOG502SN0Q">
    <property type="taxonomic scope" value="Eukaryota"/>
</dbReference>
<dbReference type="Pfam" id="PF13358">
    <property type="entry name" value="DDE_3"/>
    <property type="match status" value="1"/>
</dbReference>
<dbReference type="PROSITE" id="PS50118">
    <property type="entry name" value="HMG_BOX_2"/>
    <property type="match status" value="1"/>
</dbReference>
<dbReference type="Proteomes" id="UP000001471">
    <property type="component" value="Unassembled WGS sequence"/>
</dbReference>
<accession>B2WP79</accession>
<dbReference type="Gene3D" id="1.10.30.10">
    <property type="entry name" value="High mobility group box domain"/>
    <property type="match status" value="1"/>
</dbReference>
<dbReference type="InterPro" id="IPR036397">
    <property type="entry name" value="RNaseH_sf"/>
</dbReference>
<dbReference type="OrthoDB" id="3691195at2759"/>
<feature type="domain" description="HMG box" evidence="8">
    <location>
        <begin position="82"/>
        <end position="150"/>
    </location>
</feature>
<evidence type="ECO:0000256" key="3">
    <source>
        <dbReference type="ARBA" id="ARBA00023125"/>
    </source>
</evidence>
<dbReference type="CDD" id="cd01389">
    <property type="entry name" value="HMG-box_ROX1-like"/>
    <property type="match status" value="1"/>
</dbReference>
<dbReference type="Gene3D" id="3.30.420.10">
    <property type="entry name" value="Ribonuclease H-like superfamily/Ribonuclease H"/>
    <property type="match status" value="1"/>
</dbReference>
<dbReference type="InterPro" id="IPR036910">
    <property type="entry name" value="HMG_box_dom_sf"/>
</dbReference>
<gene>
    <name evidence="9" type="ORF">PTRG_11789</name>
</gene>
<evidence type="ECO:0000256" key="6">
    <source>
        <dbReference type="PROSITE-ProRule" id="PRU00267"/>
    </source>
</evidence>
<sequence>MQGPSCVKRKYDHRGQAAAMQTSRPPTTKARKSRTLISLSSNRPLSDYSNDLIRKAAKRTEEWVNRPAAVRWRETAQRGGYVARPLNSFMLYRSAYITEAKARYSKPKPRELSTIVADSWHRESHEVRQAYAAYAKIERRNHHEAYPKYKFSTQRLKMKKEDTSPEEELRTISGAACSCDSCWPAAAMSNNQAWDTTLSTNTNASVCSPAPSDFAAWQPILLPMQPILLPMQPILWQDQYGNQVAGSNFPWPSAMTPSLFLGPSSATWEPPMGSMAFPRMPTTNDLPVVDSSWSGAEMPAGTGIFSRIFFAMSKSGISNFDTPKKARIKGAAEFMDAKGIPYLHTDLFAFNHVSKQQGWAILKEKGVEHDRTHHNDPTTEEKRGRKPKLSQKDLERCDRFLQDVGWDGRVLTWPQLAEELQLDVSGNTLRSVLGSMDYHKCIACTKGWVSRKLAKKRVEHSETMLALKPTAEDWRDVRFSDEVHCRVGPQGKLRIIRKPGERYCSDCIQEQLNRDDERTWETSHIWGAVGYNFKSNLTFYSNPTNRNGKLSLHVYRDQILEPVVKKWVQNDPPFILEEDNDSGHGGGSSSNIVATWKRQNNLDFFFNCSNSPDLSPIENCWQVMKQHLKKFPHWDEFETRELASEGWQKVSQSFINERINQMPERLQACIDMEGRMTGY</sequence>
<feature type="region of interest" description="Disordered" evidence="7">
    <location>
        <begin position="1"/>
        <end position="32"/>
    </location>
</feature>
<keyword evidence="4" id="KW-0804">Transcription</keyword>
<name>B2WP79_PYRTR</name>
<dbReference type="SMART" id="SM00398">
    <property type="entry name" value="HMG"/>
    <property type="match status" value="1"/>
</dbReference>
<feature type="compositionally biased region" description="Basic and acidic residues" evidence="7">
    <location>
        <begin position="365"/>
        <end position="383"/>
    </location>
</feature>
<evidence type="ECO:0000313" key="9">
    <source>
        <dbReference type="EMBL" id="EDU45945.1"/>
    </source>
</evidence>
<dbReference type="InterPro" id="IPR009071">
    <property type="entry name" value="HMG_box_dom"/>
</dbReference>
<feature type="region of interest" description="Disordered" evidence="7">
    <location>
        <begin position="365"/>
        <end position="390"/>
    </location>
</feature>
<dbReference type="EMBL" id="DS231634">
    <property type="protein sequence ID" value="EDU45945.1"/>
    <property type="molecule type" value="Genomic_DNA"/>
</dbReference>
<keyword evidence="5 6" id="KW-0539">Nucleus</keyword>
<dbReference type="AlphaFoldDB" id="B2WP79"/>
<dbReference type="HOGENOM" id="CLU_404970_0_0_1"/>
<evidence type="ECO:0000256" key="5">
    <source>
        <dbReference type="ARBA" id="ARBA00023242"/>
    </source>
</evidence>
<keyword evidence="3 6" id="KW-0238">DNA-binding</keyword>
<protein>
    <submittedName>
        <fullName evidence="9">HMG box protein</fullName>
    </submittedName>
</protein>
<evidence type="ECO:0000256" key="4">
    <source>
        <dbReference type="ARBA" id="ARBA00023163"/>
    </source>
</evidence>
<organism evidence="9 10">
    <name type="scientific">Pyrenophora tritici-repentis (strain Pt-1C-BFP)</name>
    <name type="common">Wheat tan spot fungus</name>
    <name type="synonym">Drechslera tritici-repentis</name>
    <dbReference type="NCBI Taxonomy" id="426418"/>
    <lineage>
        <taxon>Eukaryota</taxon>
        <taxon>Fungi</taxon>
        <taxon>Dikarya</taxon>
        <taxon>Ascomycota</taxon>
        <taxon>Pezizomycotina</taxon>
        <taxon>Dothideomycetes</taxon>
        <taxon>Pleosporomycetidae</taxon>
        <taxon>Pleosporales</taxon>
        <taxon>Pleosporineae</taxon>
        <taxon>Pleosporaceae</taxon>
        <taxon>Pyrenophora</taxon>
    </lineage>
</organism>
<dbReference type="SUPFAM" id="SSF47095">
    <property type="entry name" value="HMG-box"/>
    <property type="match status" value="1"/>
</dbReference>